<dbReference type="InterPro" id="IPR043502">
    <property type="entry name" value="DNA/RNA_pol_sf"/>
</dbReference>
<dbReference type="Gene3D" id="2.40.70.10">
    <property type="entry name" value="Acid Proteases"/>
    <property type="match status" value="1"/>
</dbReference>
<evidence type="ECO:0000256" key="13">
    <source>
        <dbReference type="ARBA" id="ARBA00022932"/>
    </source>
</evidence>
<evidence type="ECO:0000256" key="3">
    <source>
        <dbReference type="ARBA" id="ARBA00022679"/>
    </source>
</evidence>
<dbReference type="Proteomes" id="UP001341281">
    <property type="component" value="Chromosome 01"/>
</dbReference>
<keyword evidence="9" id="KW-0378">Hydrolase</keyword>
<evidence type="ECO:0000256" key="6">
    <source>
        <dbReference type="ARBA" id="ARBA00022723"/>
    </source>
</evidence>
<dbReference type="InterPro" id="IPR036397">
    <property type="entry name" value="RNaseH_sf"/>
</dbReference>
<dbReference type="CDD" id="cd09274">
    <property type="entry name" value="RNase_HI_RT_Ty3"/>
    <property type="match status" value="1"/>
</dbReference>
<keyword evidence="6" id="KW-0479">Metal-binding</keyword>
<evidence type="ECO:0000256" key="9">
    <source>
        <dbReference type="ARBA" id="ARBA00022801"/>
    </source>
</evidence>
<dbReference type="InterPro" id="IPR005162">
    <property type="entry name" value="Retrotrans_gag_dom"/>
</dbReference>
<dbReference type="Pfam" id="PF08284">
    <property type="entry name" value="RVP_2"/>
    <property type="match status" value="1"/>
</dbReference>
<dbReference type="Pfam" id="PF00078">
    <property type="entry name" value="RVT_1"/>
    <property type="match status" value="1"/>
</dbReference>
<dbReference type="Gene3D" id="3.10.10.10">
    <property type="entry name" value="HIV Type 1 Reverse Transcriptase, subunit A, domain 1"/>
    <property type="match status" value="1"/>
</dbReference>
<evidence type="ECO:0000256" key="1">
    <source>
        <dbReference type="ARBA" id="ARBA00012493"/>
    </source>
</evidence>
<dbReference type="Gene3D" id="3.30.420.10">
    <property type="entry name" value="Ribonuclease H-like superfamily/Ribonuclease H"/>
    <property type="match status" value="1"/>
</dbReference>
<dbReference type="FunFam" id="3.10.20.370:FF:000001">
    <property type="entry name" value="Retrovirus-related Pol polyprotein from transposon 17.6-like protein"/>
    <property type="match status" value="1"/>
</dbReference>
<proteinExistence type="predicted"/>
<evidence type="ECO:0000256" key="15">
    <source>
        <dbReference type="ARBA" id="ARBA00023172"/>
    </source>
</evidence>
<dbReference type="GO" id="GO:0006310">
    <property type="term" value="P:DNA recombination"/>
    <property type="evidence" value="ECO:0007669"/>
    <property type="project" value="UniProtKB-KW"/>
</dbReference>
<dbReference type="CDD" id="cd01647">
    <property type="entry name" value="RT_LTR"/>
    <property type="match status" value="1"/>
</dbReference>
<dbReference type="SUPFAM" id="SSF56672">
    <property type="entry name" value="DNA/RNA polymerases"/>
    <property type="match status" value="1"/>
</dbReference>
<dbReference type="InterPro" id="IPR000477">
    <property type="entry name" value="RT_dom"/>
</dbReference>
<dbReference type="SUPFAM" id="SSF53098">
    <property type="entry name" value="Ribonuclease H-like"/>
    <property type="match status" value="1"/>
</dbReference>
<dbReference type="CDD" id="cd00303">
    <property type="entry name" value="retropepsin_like"/>
    <property type="match status" value="1"/>
</dbReference>
<dbReference type="Gene3D" id="3.30.70.270">
    <property type="match status" value="2"/>
</dbReference>
<evidence type="ECO:0000256" key="2">
    <source>
        <dbReference type="ARBA" id="ARBA00022670"/>
    </source>
</evidence>
<dbReference type="Pfam" id="PF03732">
    <property type="entry name" value="Retrotrans_gag"/>
    <property type="match status" value="1"/>
</dbReference>
<evidence type="ECO:0000313" key="19">
    <source>
        <dbReference type="EMBL" id="WVZ48600.1"/>
    </source>
</evidence>
<dbReference type="PROSITE" id="PS50994">
    <property type="entry name" value="INTEGRASE"/>
    <property type="match status" value="1"/>
</dbReference>
<evidence type="ECO:0000256" key="16">
    <source>
        <dbReference type="SAM" id="MobiDB-lite"/>
    </source>
</evidence>
<evidence type="ECO:0000259" key="17">
    <source>
        <dbReference type="PROSITE" id="PS50878"/>
    </source>
</evidence>
<sequence length="1245" mass="143299">MVTPPETSAQGAAHGAPSPSELATQVAQQLIDLIAQAQQRRDPQEISYTDFAALQPPIFTVATDPLDADDWLRIIESKFSLLPQLTEQQKARFAAQCLHGPSGAWCASFLAMQPAGHQVTWDEFRAAFRAHYLPPSLIELKQREFRALRQGNMSVLKYVQAFIRLSQYSPEDVNTNPRRATRLLDGFDPTLLTHLGRSYDSFTELVDVAIDMEDRLNHAHEDRRRKRLASTLQSGTKDFYVDPVVLPNQGIDIILGMDWMKEHNVLLDITSRIVRIKSSKSGKVMHIHLPSHRHSPPTVNATEAQLIKKIPVVSDFPDVFPEELPGLPPDRNVEFAIELVHGTAFVSKRPYRMAPDELKELKTQLQEQLDKGFIRPSSSPWGCPALFVEKKDQGGKRLCVDYRPLNAVTVKNKYPLPHIDILFDQLGGATVFSKIDLRSGYHQIKVREEDIPKTAFSTRYGLYEYLVMSFGLTNAPAFFMYLMNSVFMNELDKFVVVFIDDILVYSKNEKEHEEHLRIVLSHLREHKLYAKFSKCAFWLKEVAFLGHILSAKGVAFDPSKVEDVLNWKQPQTVTEIRSFLGLASYYCRFIKDFSKIAKPMTALTQKNAKPFDVYCDASGSGLGCVLMQEGRVIAYASCQLRKHEVNYPTHDLELLAVVYALKKWRHYLLGNTCHIYTDHKSLKYIFTQPELNMRQRRWLELIKDYDLEVHYHPGKANVVADALSRKAHCNFIEARPTVRVLCCEIGDIEMPTALEAELYNLVLEPTIKDQIIAAQKQDKGMSHIRDEINDKKKACFKLDEEGVLWFKNRLVVPKDMELRKKILDEAHTSMFTLHPGSNKMYQDLKQKFWWTRMKREIAKYVSECDVCQRVKADHLKPAGMLQPLAVPAWKWEDIHMDFIVGLPRTQKGYDSIWVIIDRFTKSAHFIPVKTTYRAKQYAELYISRIVSLHGVPLTITSDRGSLFLSRFWEQLQTALGTNLIHSSAYHPQTSGQVERVNQILEDMLRACALTYSTKWDECLPLAEFAYNNSYQKSIDMAPFEALYGRRCRTPLNWSEPGERVTFGPDLVTQAEEQVKFIHDNLKRAQSRQKSYSDKRRRPLVFEKDDHVYLRVSPMKGVHRFGVKGKLAPRYVGPFKITEQCGPVAYRLELPPHLAAVHDVFHVSQLKKCLRVPEEVIDTSQIQIQPDLTYQEQPIKILDQKQRATRRRTINFYKVQWSNHSEEEATWEQEEFLRTKYPGFLPSASN</sequence>
<keyword evidence="5" id="KW-0540">Nuclease</keyword>
<evidence type="ECO:0000256" key="5">
    <source>
        <dbReference type="ARBA" id="ARBA00022722"/>
    </source>
</evidence>
<dbReference type="Gene3D" id="3.10.20.370">
    <property type="match status" value="1"/>
</dbReference>
<dbReference type="GO" id="GO:0003887">
    <property type="term" value="F:DNA-directed DNA polymerase activity"/>
    <property type="evidence" value="ECO:0007669"/>
    <property type="project" value="UniProtKB-KW"/>
</dbReference>
<keyword evidence="15" id="KW-0233">DNA recombination</keyword>
<keyword evidence="13" id="KW-0239">DNA-directed DNA polymerase</keyword>
<keyword evidence="2" id="KW-0645">Protease</keyword>
<dbReference type="InterPro" id="IPR001584">
    <property type="entry name" value="Integrase_cat-core"/>
</dbReference>
<dbReference type="InterPro" id="IPR056924">
    <property type="entry name" value="SH3_Tf2-1"/>
</dbReference>
<protein>
    <recommendedName>
        <fullName evidence="1">RNA-directed DNA polymerase</fullName>
        <ecNumber evidence="1">2.7.7.49</ecNumber>
    </recommendedName>
</protein>
<evidence type="ECO:0000256" key="8">
    <source>
        <dbReference type="ARBA" id="ARBA00022759"/>
    </source>
</evidence>
<dbReference type="PANTHER" id="PTHR37984:SF5">
    <property type="entry name" value="PROTEIN NYNRIN-LIKE"/>
    <property type="match status" value="1"/>
</dbReference>
<dbReference type="GO" id="GO:0003677">
    <property type="term" value="F:DNA binding"/>
    <property type="evidence" value="ECO:0007669"/>
    <property type="project" value="UniProtKB-KW"/>
</dbReference>
<evidence type="ECO:0000256" key="12">
    <source>
        <dbReference type="ARBA" id="ARBA00022918"/>
    </source>
</evidence>
<keyword evidence="14" id="KW-0238">DNA-binding</keyword>
<dbReference type="Gene3D" id="1.10.340.70">
    <property type="match status" value="1"/>
</dbReference>
<feature type="domain" description="Reverse transcriptase" evidence="17">
    <location>
        <begin position="369"/>
        <end position="549"/>
    </location>
</feature>
<dbReference type="GO" id="GO:0046872">
    <property type="term" value="F:metal ion binding"/>
    <property type="evidence" value="ECO:0007669"/>
    <property type="project" value="UniProtKB-KW"/>
</dbReference>
<reference evidence="19 20" key="1">
    <citation type="submission" date="2024-02" db="EMBL/GenBank/DDBJ databases">
        <title>High-quality chromosome-scale genome assembly of Pensacola bahiagrass (Paspalum notatum Flugge var. saurae).</title>
        <authorList>
            <person name="Vega J.M."/>
            <person name="Podio M."/>
            <person name="Orjuela J."/>
            <person name="Siena L.A."/>
            <person name="Pessino S.C."/>
            <person name="Combes M.C."/>
            <person name="Mariac C."/>
            <person name="Albertini E."/>
            <person name="Pupilli F."/>
            <person name="Ortiz J.P.A."/>
            <person name="Leblanc O."/>
        </authorList>
    </citation>
    <scope>NUCLEOTIDE SEQUENCE [LARGE SCALE GENOMIC DNA]</scope>
    <source>
        <strain evidence="19">R1</strain>
        <tissue evidence="19">Leaf</tissue>
    </source>
</reference>
<evidence type="ECO:0000259" key="18">
    <source>
        <dbReference type="PROSITE" id="PS50994"/>
    </source>
</evidence>
<keyword evidence="4" id="KW-0548">Nucleotidyltransferase</keyword>
<keyword evidence="10" id="KW-0460">Magnesium</keyword>
<accession>A0AAQ3SH57</accession>
<dbReference type="InterPro" id="IPR043128">
    <property type="entry name" value="Rev_trsase/Diguanyl_cyclase"/>
</dbReference>
<dbReference type="InterPro" id="IPR041373">
    <property type="entry name" value="RT_RNaseH"/>
</dbReference>
<dbReference type="FunFam" id="3.10.10.10:FF:000007">
    <property type="entry name" value="Retrovirus-related Pol polyprotein from transposon 17.6-like Protein"/>
    <property type="match status" value="1"/>
</dbReference>
<evidence type="ECO:0000256" key="14">
    <source>
        <dbReference type="ARBA" id="ARBA00023125"/>
    </source>
</evidence>
<keyword evidence="8" id="KW-0255">Endonuclease</keyword>
<dbReference type="Pfam" id="PF17921">
    <property type="entry name" value="Integrase_H2C2"/>
    <property type="match status" value="1"/>
</dbReference>
<evidence type="ECO:0000313" key="20">
    <source>
        <dbReference type="Proteomes" id="UP001341281"/>
    </source>
</evidence>
<dbReference type="AlphaFoldDB" id="A0AAQ3SH57"/>
<evidence type="ECO:0000256" key="10">
    <source>
        <dbReference type="ARBA" id="ARBA00022842"/>
    </source>
</evidence>
<dbReference type="GO" id="GO:0003964">
    <property type="term" value="F:RNA-directed DNA polymerase activity"/>
    <property type="evidence" value="ECO:0007669"/>
    <property type="project" value="UniProtKB-KW"/>
</dbReference>
<dbReference type="InterPro" id="IPR050951">
    <property type="entry name" value="Retrovirus_Pol_polyprotein"/>
</dbReference>
<feature type="domain" description="Integrase catalytic" evidence="18">
    <location>
        <begin position="883"/>
        <end position="1046"/>
    </location>
</feature>
<dbReference type="Pfam" id="PF24626">
    <property type="entry name" value="SH3_Tf2-1"/>
    <property type="match status" value="1"/>
</dbReference>
<dbReference type="FunFam" id="3.30.420.10:FF:000032">
    <property type="entry name" value="Retrovirus-related Pol polyprotein from transposon 297-like Protein"/>
    <property type="match status" value="1"/>
</dbReference>
<dbReference type="GO" id="GO:0004190">
    <property type="term" value="F:aspartic-type endopeptidase activity"/>
    <property type="evidence" value="ECO:0007669"/>
    <property type="project" value="UniProtKB-KW"/>
</dbReference>
<dbReference type="InterPro" id="IPR021109">
    <property type="entry name" value="Peptidase_aspartic_dom_sf"/>
</dbReference>
<keyword evidence="7" id="KW-0064">Aspartyl protease</keyword>
<dbReference type="EMBL" id="CP144745">
    <property type="protein sequence ID" value="WVZ48600.1"/>
    <property type="molecule type" value="Genomic_DNA"/>
</dbReference>
<dbReference type="GO" id="GO:0015074">
    <property type="term" value="P:DNA integration"/>
    <property type="evidence" value="ECO:0007669"/>
    <property type="project" value="UniProtKB-KW"/>
</dbReference>
<feature type="region of interest" description="Disordered" evidence="16">
    <location>
        <begin position="1"/>
        <end position="20"/>
    </location>
</feature>
<dbReference type="SUPFAM" id="SSF54160">
    <property type="entry name" value="Chromo domain-like"/>
    <property type="match status" value="1"/>
</dbReference>
<dbReference type="GO" id="GO:0006508">
    <property type="term" value="P:proteolysis"/>
    <property type="evidence" value="ECO:0007669"/>
    <property type="project" value="UniProtKB-KW"/>
</dbReference>
<dbReference type="PANTHER" id="PTHR37984">
    <property type="entry name" value="PROTEIN CBG26694"/>
    <property type="match status" value="1"/>
</dbReference>
<keyword evidence="3" id="KW-0808">Transferase</keyword>
<dbReference type="EC" id="2.7.7.49" evidence="1"/>
<name>A0AAQ3SH57_PASNO</name>
<dbReference type="InterPro" id="IPR041588">
    <property type="entry name" value="Integrase_H2C2"/>
</dbReference>
<evidence type="ECO:0000256" key="11">
    <source>
        <dbReference type="ARBA" id="ARBA00022908"/>
    </source>
</evidence>
<keyword evidence="20" id="KW-1185">Reference proteome</keyword>
<evidence type="ECO:0000256" key="4">
    <source>
        <dbReference type="ARBA" id="ARBA00022695"/>
    </source>
</evidence>
<keyword evidence="12" id="KW-0695">RNA-directed DNA polymerase</keyword>
<dbReference type="Pfam" id="PF17917">
    <property type="entry name" value="RT_RNaseH"/>
    <property type="match status" value="1"/>
</dbReference>
<dbReference type="FunFam" id="1.10.340.70:FF:000001">
    <property type="entry name" value="Retrovirus-related Pol polyprotein from transposon gypsy-like Protein"/>
    <property type="match status" value="1"/>
</dbReference>
<keyword evidence="11" id="KW-0229">DNA integration</keyword>
<evidence type="ECO:0000256" key="7">
    <source>
        <dbReference type="ARBA" id="ARBA00022750"/>
    </source>
</evidence>
<organism evidence="19 20">
    <name type="scientific">Paspalum notatum var. saurae</name>
    <dbReference type="NCBI Taxonomy" id="547442"/>
    <lineage>
        <taxon>Eukaryota</taxon>
        <taxon>Viridiplantae</taxon>
        <taxon>Streptophyta</taxon>
        <taxon>Embryophyta</taxon>
        <taxon>Tracheophyta</taxon>
        <taxon>Spermatophyta</taxon>
        <taxon>Magnoliopsida</taxon>
        <taxon>Liliopsida</taxon>
        <taxon>Poales</taxon>
        <taxon>Poaceae</taxon>
        <taxon>PACMAD clade</taxon>
        <taxon>Panicoideae</taxon>
        <taxon>Andropogonodae</taxon>
        <taxon>Paspaleae</taxon>
        <taxon>Paspalinae</taxon>
        <taxon>Paspalum</taxon>
    </lineage>
</organism>
<dbReference type="GO" id="GO:0004519">
    <property type="term" value="F:endonuclease activity"/>
    <property type="evidence" value="ECO:0007669"/>
    <property type="project" value="UniProtKB-KW"/>
</dbReference>
<feature type="compositionally biased region" description="Polar residues" evidence="16">
    <location>
        <begin position="1"/>
        <end position="10"/>
    </location>
</feature>
<dbReference type="InterPro" id="IPR016197">
    <property type="entry name" value="Chromo-like_dom_sf"/>
</dbReference>
<dbReference type="InterPro" id="IPR012337">
    <property type="entry name" value="RNaseH-like_sf"/>
</dbReference>
<gene>
    <name evidence="19" type="ORF">U9M48_000021</name>
</gene>
<dbReference type="PROSITE" id="PS50878">
    <property type="entry name" value="RT_POL"/>
    <property type="match status" value="1"/>
</dbReference>